<protein>
    <submittedName>
        <fullName evidence="1">Uncharacterized protein</fullName>
    </submittedName>
</protein>
<name>M0EJB4_9EURY</name>
<dbReference type="STRING" id="1227466.C464_08035"/>
<organism evidence="1 2">
    <name type="scientific">Halorubrum coriense DSM 10284</name>
    <dbReference type="NCBI Taxonomy" id="1227466"/>
    <lineage>
        <taxon>Archaea</taxon>
        <taxon>Methanobacteriati</taxon>
        <taxon>Methanobacteriota</taxon>
        <taxon>Stenosarchaea group</taxon>
        <taxon>Halobacteria</taxon>
        <taxon>Halobacteriales</taxon>
        <taxon>Haloferacaceae</taxon>
        <taxon>Halorubrum</taxon>
    </lineage>
</organism>
<accession>M0EJB4</accession>
<reference evidence="1 2" key="1">
    <citation type="journal article" date="2014" name="PLoS Genet.">
        <title>Phylogenetically driven sequencing of extremely halophilic archaea reveals strategies for static and dynamic osmo-response.</title>
        <authorList>
            <person name="Becker E.A."/>
            <person name="Seitzer P.M."/>
            <person name="Tritt A."/>
            <person name="Larsen D."/>
            <person name="Krusor M."/>
            <person name="Yao A.I."/>
            <person name="Wu D."/>
            <person name="Madern D."/>
            <person name="Eisen J.A."/>
            <person name="Darling A.E."/>
            <person name="Facciotti M.T."/>
        </authorList>
    </citation>
    <scope>NUCLEOTIDE SEQUENCE [LARGE SCALE GENOMIC DNA]</scope>
    <source>
        <strain evidence="1 2">DSM 10284</strain>
    </source>
</reference>
<proteinExistence type="predicted"/>
<evidence type="ECO:0000313" key="2">
    <source>
        <dbReference type="Proteomes" id="UP000011509"/>
    </source>
</evidence>
<sequence>MTAPPFERPSAETVRAARDLAADADATLAVAPDDGGDPTASGPNDEVAAAADRVVPVPADVDDAALLDAVAAATAAAAPE</sequence>
<gene>
    <name evidence="1" type="ORF">C464_08035</name>
</gene>
<evidence type="ECO:0000313" key="1">
    <source>
        <dbReference type="EMBL" id="ELZ47855.1"/>
    </source>
</evidence>
<dbReference type="PATRIC" id="fig|1227466.3.peg.1618"/>
<dbReference type="Proteomes" id="UP000011509">
    <property type="component" value="Unassembled WGS sequence"/>
</dbReference>
<keyword evidence="2" id="KW-1185">Reference proteome</keyword>
<comment type="caution">
    <text evidence="1">The sequence shown here is derived from an EMBL/GenBank/DDBJ whole genome shotgun (WGS) entry which is preliminary data.</text>
</comment>
<dbReference type="AlphaFoldDB" id="M0EJB4"/>
<dbReference type="EMBL" id="AOJL01000032">
    <property type="protein sequence ID" value="ELZ47855.1"/>
    <property type="molecule type" value="Genomic_DNA"/>
</dbReference>